<name>T1F7R5_HELRO</name>
<evidence type="ECO:0000313" key="3">
    <source>
        <dbReference type="EMBL" id="ESO02777.1"/>
    </source>
</evidence>
<dbReference type="AlphaFoldDB" id="T1F7R5"/>
<evidence type="ECO:0000256" key="1">
    <source>
        <dbReference type="SAM" id="MobiDB-lite"/>
    </source>
</evidence>
<dbReference type="InterPro" id="IPR057567">
    <property type="entry name" value="TPR_TTI1_C"/>
</dbReference>
<dbReference type="EMBL" id="AMQM01004844">
    <property type="status" value="NOT_ANNOTATED_CDS"/>
    <property type="molecule type" value="Genomic_DNA"/>
</dbReference>
<dbReference type="Proteomes" id="UP000015101">
    <property type="component" value="Unassembled WGS sequence"/>
</dbReference>
<keyword evidence="5" id="KW-1185">Reference proteome</keyword>
<dbReference type="HOGENOM" id="CLU_700731_0_0_1"/>
<dbReference type="eggNOG" id="KOG4524">
    <property type="taxonomic scope" value="Eukaryota"/>
</dbReference>
<dbReference type="InParanoid" id="T1F7R5"/>
<dbReference type="RefSeq" id="XP_009018991.1">
    <property type="nucleotide sequence ID" value="XM_009020743.1"/>
</dbReference>
<dbReference type="InterPro" id="IPR016024">
    <property type="entry name" value="ARM-type_fold"/>
</dbReference>
<feature type="compositionally biased region" description="Low complexity" evidence="1">
    <location>
        <begin position="110"/>
        <end position="136"/>
    </location>
</feature>
<dbReference type="InterPro" id="IPR011989">
    <property type="entry name" value="ARM-like"/>
</dbReference>
<protein>
    <recommendedName>
        <fullName evidence="2">TTI1 C-terminal TPR domain-containing protein</fullName>
    </recommendedName>
</protein>
<dbReference type="Pfam" id="PF24181">
    <property type="entry name" value="TPR_TTI1_C"/>
    <property type="match status" value="1"/>
</dbReference>
<gene>
    <name evidence="4" type="primary">20204864</name>
    <name evidence="3" type="ORF">HELRODRAFT_174193</name>
</gene>
<sequence length="394" mass="44451">MFSSPITGTSSMLLLSSRTSAPSAEHNTNSNTSHNLSDTTQVTIVNDVNNSPNNNYNTPERRRMILTDRLKSCVLNLQSELLMKVKQEDELSSQLADDNADDDRSDDSSHLLNGDNNNNINNHSNSNNNNNDNNDYSNKDVDGDSNRSLPYYVNMMEQILDRCQHFLIFPSVHMRLTTLHIVSVLCPALKSYQDVLLPLVHKIWKPFVNRFKDEEHFIAIKAFEVLKEISEASGDFVRRRMVSEVMPKVIEALTSLAKSSVKQPSSYQYTTACKLQSCILLNLGPMSRYADIQGQALMNIVHPCMPYLSAKQPTILQQVCMDTVLEFVKIDSSIVWLALCQAYPPTSKLVPPNITSSSSSLHNFQLCPPPNLPSYQVPYKLWNTHHLFGDCMSY</sequence>
<feature type="domain" description="TTI1 C-terminal TPR" evidence="2">
    <location>
        <begin position="115"/>
        <end position="336"/>
    </location>
</feature>
<dbReference type="EMBL" id="KB096716">
    <property type="protein sequence ID" value="ESO02777.1"/>
    <property type="molecule type" value="Genomic_DNA"/>
</dbReference>
<evidence type="ECO:0000313" key="5">
    <source>
        <dbReference type="Proteomes" id="UP000015101"/>
    </source>
</evidence>
<dbReference type="KEGG" id="hro:HELRODRAFT_174193"/>
<dbReference type="InterPro" id="IPR052587">
    <property type="entry name" value="TELO2-interacting_protein_1"/>
</dbReference>
<feature type="region of interest" description="Disordered" evidence="1">
    <location>
        <begin position="92"/>
        <end position="143"/>
    </location>
</feature>
<reference evidence="3 5" key="2">
    <citation type="journal article" date="2013" name="Nature">
        <title>Insights into bilaterian evolution from three spiralian genomes.</title>
        <authorList>
            <person name="Simakov O."/>
            <person name="Marletaz F."/>
            <person name="Cho S.J."/>
            <person name="Edsinger-Gonzales E."/>
            <person name="Havlak P."/>
            <person name="Hellsten U."/>
            <person name="Kuo D.H."/>
            <person name="Larsson T."/>
            <person name="Lv J."/>
            <person name="Arendt D."/>
            <person name="Savage R."/>
            <person name="Osoegawa K."/>
            <person name="de Jong P."/>
            <person name="Grimwood J."/>
            <person name="Chapman J.A."/>
            <person name="Shapiro H."/>
            <person name="Aerts A."/>
            <person name="Otillar R.P."/>
            <person name="Terry A.Y."/>
            <person name="Boore J.L."/>
            <person name="Grigoriev I.V."/>
            <person name="Lindberg D.R."/>
            <person name="Seaver E.C."/>
            <person name="Weisblat D.A."/>
            <person name="Putnam N.H."/>
            <person name="Rokhsar D.S."/>
        </authorList>
    </citation>
    <scope>NUCLEOTIDE SEQUENCE</scope>
</reference>
<dbReference type="Gene3D" id="1.25.10.10">
    <property type="entry name" value="Leucine-rich Repeat Variant"/>
    <property type="match status" value="1"/>
</dbReference>
<dbReference type="GeneID" id="20204864"/>
<evidence type="ECO:0000313" key="4">
    <source>
        <dbReference type="EnsemblMetazoa" id="HelroP174193"/>
    </source>
</evidence>
<evidence type="ECO:0000259" key="2">
    <source>
        <dbReference type="Pfam" id="PF24181"/>
    </source>
</evidence>
<dbReference type="CTD" id="20204864"/>
<feature type="region of interest" description="Disordered" evidence="1">
    <location>
        <begin position="17"/>
        <end position="38"/>
    </location>
</feature>
<dbReference type="PANTHER" id="PTHR18460">
    <property type="entry name" value="TEL2 INTERACTING PROTEIN 1 TTI1 FAMILY MEMBER"/>
    <property type="match status" value="1"/>
</dbReference>
<dbReference type="PANTHER" id="PTHR18460:SF3">
    <property type="entry name" value="TELO2-INTERACTING PROTEIN 1 HOMOLOG"/>
    <property type="match status" value="1"/>
</dbReference>
<dbReference type="STRING" id="6412.T1F7R5"/>
<organism evidence="4 5">
    <name type="scientific">Helobdella robusta</name>
    <name type="common">Californian leech</name>
    <dbReference type="NCBI Taxonomy" id="6412"/>
    <lineage>
        <taxon>Eukaryota</taxon>
        <taxon>Metazoa</taxon>
        <taxon>Spiralia</taxon>
        <taxon>Lophotrochozoa</taxon>
        <taxon>Annelida</taxon>
        <taxon>Clitellata</taxon>
        <taxon>Hirudinea</taxon>
        <taxon>Rhynchobdellida</taxon>
        <taxon>Glossiphoniidae</taxon>
        <taxon>Helobdella</taxon>
    </lineage>
</organism>
<reference evidence="4" key="3">
    <citation type="submission" date="2015-06" db="UniProtKB">
        <authorList>
            <consortium name="EnsemblMetazoa"/>
        </authorList>
    </citation>
    <scope>IDENTIFICATION</scope>
</reference>
<accession>T1F7R5</accession>
<reference evidence="5" key="1">
    <citation type="submission" date="2012-12" db="EMBL/GenBank/DDBJ databases">
        <authorList>
            <person name="Hellsten U."/>
            <person name="Grimwood J."/>
            <person name="Chapman J.A."/>
            <person name="Shapiro H."/>
            <person name="Aerts A."/>
            <person name="Otillar R.P."/>
            <person name="Terry A.Y."/>
            <person name="Boore J.L."/>
            <person name="Simakov O."/>
            <person name="Marletaz F."/>
            <person name="Cho S.-J."/>
            <person name="Edsinger-Gonzales E."/>
            <person name="Havlak P."/>
            <person name="Kuo D.-H."/>
            <person name="Larsson T."/>
            <person name="Lv J."/>
            <person name="Arendt D."/>
            <person name="Savage R."/>
            <person name="Osoegawa K."/>
            <person name="de Jong P."/>
            <person name="Lindberg D.R."/>
            <person name="Seaver E.C."/>
            <person name="Weisblat D.A."/>
            <person name="Putnam N.H."/>
            <person name="Grigoriev I.V."/>
            <person name="Rokhsar D.S."/>
        </authorList>
    </citation>
    <scope>NUCLEOTIDE SEQUENCE</scope>
</reference>
<proteinExistence type="predicted"/>
<dbReference type="EnsemblMetazoa" id="HelroT174193">
    <property type="protein sequence ID" value="HelroP174193"/>
    <property type="gene ID" value="HelroG174193"/>
</dbReference>
<dbReference type="OrthoDB" id="49511at2759"/>
<dbReference type="SUPFAM" id="SSF48371">
    <property type="entry name" value="ARM repeat"/>
    <property type="match status" value="1"/>
</dbReference>
<dbReference type="FunFam" id="1.25.10.10:FF:001098">
    <property type="entry name" value="TELO2-interacting protein 1"/>
    <property type="match status" value="1"/>
</dbReference>